<dbReference type="Proteomes" id="UP001221302">
    <property type="component" value="Unassembled WGS sequence"/>
</dbReference>
<evidence type="ECO:0000313" key="2">
    <source>
        <dbReference type="Proteomes" id="UP001221302"/>
    </source>
</evidence>
<dbReference type="AlphaFoldDB" id="A0AAE3NUW7"/>
<protein>
    <submittedName>
        <fullName evidence="1">Uncharacterized protein</fullName>
    </submittedName>
</protein>
<name>A0AAE3NUW7_9BACT</name>
<accession>A0AAE3NUW7</accession>
<proteinExistence type="predicted"/>
<dbReference type="EMBL" id="JARGDL010000004">
    <property type="protein sequence ID" value="MDF1611366.1"/>
    <property type="molecule type" value="Genomic_DNA"/>
</dbReference>
<organism evidence="1 2">
    <name type="scientific">Stygiobacter electus</name>
    <dbReference type="NCBI Taxonomy" id="3032292"/>
    <lineage>
        <taxon>Bacteria</taxon>
        <taxon>Pseudomonadati</taxon>
        <taxon>Ignavibacteriota</taxon>
        <taxon>Ignavibacteria</taxon>
        <taxon>Ignavibacteriales</taxon>
        <taxon>Melioribacteraceae</taxon>
        <taxon>Stygiobacter</taxon>
    </lineage>
</organism>
<sequence length="93" mass="10988">MFRKWELIPVVNLTWFDPNTSVDKNEQLVITASLFWWAAENVSIRPQIIYSKDKAKGDSYDTWRYAFRAQFINSKYFSISEQRAVSNENPCIC</sequence>
<gene>
    <name evidence="1" type="ORF">P0M35_04330</name>
</gene>
<dbReference type="RefSeq" id="WP_321535133.1">
    <property type="nucleotide sequence ID" value="NZ_JARGDL010000004.1"/>
</dbReference>
<reference evidence="1" key="1">
    <citation type="submission" date="2023-03" db="EMBL/GenBank/DDBJ databases">
        <title>Stygiobacter electus gen. nov., sp. nov., facultatively anaerobic thermotolerant bacterium of the class Ignavibacteria from a well of Yessentuki mineral water deposit.</title>
        <authorList>
            <person name="Podosokorskaya O.A."/>
            <person name="Elcheninov A.G."/>
            <person name="Petrova N.F."/>
            <person name="Zavarzina D.G."/>
            <person name="Kublanov I.V."/>
            <person name="Merkel A.Y."/>
        </authorList>
    </citation>
    <scope>NUCLEOTIDE SEQUENCE</scope>
    <source>
        <strain evidence="1">09-Me</strain>
    </source>
</reference>
<evidence type="ECO:0000313" key="1">
    <source>
        <dbReference type="EMBL" id="MDF1611366.1"/>
    </source>
</evidence>
<keyword evidence="2" id="KW-1185">Reference proteome</keyword>
<comment type="caution">
    <text evidence="1">The sequence shown here is derived from an EMBL/GenBank/DDBJ whole genome shotgun (WGS) entry which is preliminary data.</text>
</comment>